<name>A0A287BNN0_PIG</name>
<keyword evidence="2" id="KW-0963">Cytoplasm</keyword>
<keyword evidence="10" id="KW-1267">Proteomics identification</keyword>
<evidence type="ECO:0000313" key="9">
    <source>
        <dbReference type="VGNC" id="VGNC:86325"/>
    </source>
</evidence>
<reference evidence="7" key="2">
    <citation type="journal article" date="2020" name="Gigascience">
        <title>An improved pig reference genome sequence to enable pig genetics and genomics research.</title>
        <authorList>
            <person name="Warr A."/>
            <person name="Affara N."/>
            <person name="Aken B."/>
            <person name="Beiki H."/>
            <person name="Bickhart D.M."/>
            <person name="Billis K."/>
            <person name="Chow W."/>
            <person name="Eory L."/>
            <person name="Finlayson H.A."/>
            <person name="Flicek P."/>
            <person name="Giron C.G."/>
            <person name="Griffin D.K."/>
            <person name="Hall R."/>
            <person name="Hannum G."/>
            <person name="Hourlier T."/>
            <person name="Howe K."/>
            <person name="Hume D.A."/>
            <person name="Izuogu O."/>
            <person name="Kim K."/>
            <person name="Koren S."/>
            <person name="Liu H."/>
            <person name="Manchanda N."/>
            <person name="Martin F.J."/>
            <person name="Nonneman D.J."/>
            <person name="O'Connor R.E."/>
            <person name="Phillippy A.M."/>
            <person name="Rohrer G.A."/>
            <person name="Rosen B.D."/>
            <person name="Rund L.A."/>
            <person name="Sargent C.A."/>
            <person name="Schook L.B."/>
            <person name="Schroeder S.G."/>
            <person name="Schwartz A.S."/>
            <person name="Skinner B.M."/>
            <person name="Talbot R."/>
            <person name="Tseng E."/>
            <person name="Tuggle C.K."/>
            <person name="Watson M."/>
            <person name="Smith T.P.L."/>
            <person name="Archibald A.L."/>
        </authorList>
    </citation>
    <scope>NUCLEOTIDE SEQUENCE [LARGE SCALE GENOMIC DNA]</scope>
    <source>
        <strain evidence="7">Duroc</strain>
    </source>
</reference>
<evidence type="ECO:0000256" key="2">
    <source>
        <dbReference type="ARBA" id="ARBA00022490"/>
    </source>
</evidence>
<dbReference type="PANTHER" id="PTHR18947">
    <property type="entry name" value="HOOK PROTEINS"/>
    <property type="match status" value="1"/>
</dbReference>
<dbReference type="InterPro" id="IPR036872">
    <property type="entry name" value="CH_dom_sf"/>
</dbReference>
<dbReference type="GO" id="GO:0030705">
    <property type="term" value="P:cytoskeleton-dependent intracellular transport"/>
    <property type="evidence" value="ECO:0007669"/>
    <property type="project" value="InterPro"/>
</dbReference>
<feature type="coiled-coil region" evidence="4">
    <location>
        <begin position="148"/>
        <end position="327"/>
    </location>
</feature>
<accession>A0A287BNN0</accession>
<dbReference type="PANTHER" id="PTHR18947:SF30">
    <property type="entry name" value="GIRDIN"/>
    <property type="match status" value="1"/>
</dbReference>
<evidence type="ECO:0000256" key="3">
    <source>
        <dbReference type="ARBA" id="ARBA00023054"/>
    </source>
</evidence>
<evidence type="ECO:0000256" key="4">
    <source>
        <dbReference type="SAM" id="Coils"/>
    </source>
</evidence>
<comment type="subcellular location">
    <subcellularLocation>
        <location evidence="1">Cytoplasm</location>
    </subcellularLocation>
</comment>
<evidence type="ECO:0000256" key="5">
    <source>
        <dbReference type="SAM" id="MobiDB-lite"/>
    </source>
</evidence>
<feature type="domain" description="HOOK N-terminal" evidence="6">
    <location>
        <begin position="4"/>
        <end position="64"/>
    </location>
</feature>
<feature type="compositionally biased region" description="Basic and acidic residues" evidence="5">
    <location>
        <begin position="1254"/>
        <end position="1263"/>
    </location>
</feature>
<feature type="region of interest" description="Disordered" evidence="5">
    <location>
        <begin position="718"/>
        <end position="740"/>
    </location>
</feature>
<dbReference type="GO" id="GO:0005737">
    <property type="term" value="C:cytoplasm"/>
    <property type="evidence" value="ECO:0007669"/>
    <property type="project" value="UniProtKB-SubCell"/>
</dbReference>
<dbReference type="Gene3D" id="1.10.418.10">
    <property type="entry name" value="Calponin-like domain"/>
    <property type="match status" value="1"/>
</dbReference>
<proteinExistence type="evidence at protein level"/>
<dbReference type="SUPFAM" id="SSF116907">
    <property type="entry name" value="Hook domain"/>
    <property type="match status" value="1"/>
</dbReference>
<feature type="compositionally biased region" description="Basic and acidic residues" evidence="5">
    <location>
        <begin position="927"/>
        <end position="938"/>
    </location>
</feature>
<feature type="region of interest" description="Disordered" evidence="5">
    <location>
        <begin position="1469"/>
        <end position="1494"/>
    </location>
</feature>
<dbReference type="VGNC" id="VGNC:86325">
    <property type="gene designation" value="CCDC88A"/>
</dbReference>
<feature type="region of interest" description="Disordered" evidence="5">
    <location>
        <begin position="1798"/>
        <end position="1817"/>
    </location>
</feature>
<evidence type="ECO:0000313" key="8">
    <source>
        <dbReference type="Proteomes" id="UP000008227"/>
    </source>
</evidence>
<feature type="compositionally biased region" description="Polar residues" evidence="5">
    <location>
        <begin position="1379"/>
        <end position="1398"/>
    </location>
</feature>
<keyword evidence="3 4" id="KW-0175">Coiled coil</keyword>
<feature type="compositionally biased region" description="Polar residues" evidence="5">
    <location>
        <begin position="1292"/>
        <end position="1308"/>
    </location>
</feature>
<dbReference type="Bgee" id="ENSSSCG00000008406">
    <property type="expression patterns" value="Expressed in dorsal plus ventral thalamus and 42 other cell types or tissues"/>
</dbReference>
<reference evidence="8" key="1">
    <citation type="submission" date="2009-11" db="EMBL/GenBank/DDBJ databases">
        <authorList>
            <consortium name="Porcine genome sequencing project"/>
        </authorList>
    </citation>
    <scope>NUCLEOTIDE SEQUENCE [LARGE SCALE GENOMIC DNA]</scope>
    <source>
        <strain evidence="8">Duroc</strain>
    </source>
</reference>
<reference evidence="7" key="3">
    <citation type="submission" date="2025-08" db="UniProtKB">
        <authorList>
            <consortium name="Ensembl"/>
        </authorList>
    </citation>
    <scope>IDENTIFICATION</scope>
</reference>
<reference evidence="7" key="4">
    <citation type="submission" date="2025-09" db="UniProtKB">
        <authorList>
            <consortium name="Ensembl"/>
        </authorList>
    </citation>
    <scope>IDENTIFICATION</scope>
</reference>
<dbReference type="Ensembl" id="ENSSSCT00000054757.3">
    <property type="protein sequence ID" value="ENSSSCP00000058119.3"/>
    <property type="gene ID" value="ENSSSCG00000008406.5"/>
</dbReference>
<feature type="region of interest" description="Disordered" evidence="5">
    <location>
        <begin position="909"/>
        <end position="938"/>
    </location>
</feature>
<feature type="region of interest" description="Disordered" evidence="5">
    <location>
        <begin position="1254"/>
        <end position="1308"/>
    </location>
</feature>
<organism evidence="7 8">
    <name type="scientific">Sus scrofa</name>
    <name type="common">Pig</name>
    <dbReference type="NCBI Taxonomy" id="9823"/>
    <lineage>
        <taxon>Eukaryota</taxon>
        <taxon>Metazoa</taxon>
        <taxon>Chordata</taxon>
        <taxon>Craniata</taxon>
        <taxon>Vertebrata</taxon>
        <taxon>Euteleostomi</taxon>
        <taxon>Mammalia</taxon>
        <taxon>Eutheria</taxon>
        <taxon>Laurasiatheria</taxon>
        <taxon>Artiodactyla</taxon>
        <taxon>Suina</taxon>
        <taxon>Suidae</taxon>
        <taxon>Sus</taxon>
    </lineage>
</organism>
<sequence length="1846" mass="212329">MMSLPNVLIIGKNPFSEQGTEEVKKLLLLLLGCAVQCQKKEEFIERIQSLDFDTKAAVAAHIQEVTHNQENVFDLQWMDVTDMSQEEIEPLLKNMVLHLKRLIDERDEHSETIIELSEERDGLHFLPHASSSAQSPCGSPGMKRTESRQHLSVELADAKAKIRRLRQELEEKTEQLLDCKQELEQMEIELKRLQQENMNLLSDARSARMYRDELDALREKAIRVDKLESEVSRYKERLHDIEFYKARVEELKEDNQVLLETKTMLEDQLEGTRARSDKLHELEKENLQLKAKLHDMEMERDMDRKKIEELMEENMTLEMAQKQSMDESLHLGWELEQISRTSELSEAPQKSLGHEVNELTSSRLLKLEMENQSLTKTVEELRSTMDSAEGNTSKILKIEKENQRLSKKVEILENEIIQEKQSLQNCQNLSKDLMKEKAQLEKTIETLRENSERQIKILEQENEHLNQTVSSLRQRSQISAEARVKDIEKENKILHESIKETSSKLSKIEFEKRQIRKELEHYKEKGERAEELENELHHLEKENELLQKKITNLKITCEKVEALEQENSELERENRKFKKTLDSFKNLTFQLESLEKENSQLDEENLELRRNVESLKCASMKMAQLQLENKELESEKEQLKKGLELMKASFKKTERLEVSYQGLDTENQRLQKALENSNKKIQQLESELQDLEMENQTLQKNLEELKISSKRLEQLEKENKSLEQETSQLEKDKKQLEKENKRLRQQAEIKDTTLEENNVKIGNLEKENKALFKEIGIYKESCIRLKELEKENKELVKRATIDIKTLVTLREDLVSEKLKTQQMNNDLEKLTHELEKIGLNKERLLHDEQSTDDRYKLLESKLESTLKKSLEIKEEKIAALEARLEESTNYNQQLRQELKTVKKNYEALKQRQDEERMVQSSPPTSGEDNKWERESQETTRELLKVKDRLIEVERNVENSTLNSQSTSLMNQNAQLLIQQSSLENENESVIKEREDLKSLYDSLIKDHEKLELLHERQASEYESLIAKHGTLKSAHKNLEVEHKDLEDRYNQLLKQKGQLEDLEKTLKVEQEKMLLKSKNHETVAAEYKKLCGENDRLNHTYNQLLKETEVLQTDHKNLKSLLNNSKLEQTRLEAEFSKLKEQYQQLDITSTKLNNQCELLSQLKGNLEEENRHLLDQIQTLMLQNRTLLEQNMESKDLFHVEQRQYIDKLNELRRQKEKLEEKIMDQYKFYDPSPPRRRGNWITLKMRKLIKSKKDVNRERQKSLTLTPTRSDSSEGFLQLPHQDSQDSSSVGSNSLEDGQTLGTKKSSTMNDLVQSMVLAGGQWTGSTENLEVPDDISTGKRRKELGAMAFSTTAINFSAVNSSTGFRSKQLVNNKDTTSFEDVSPQGISDDSSTGSRVHASRPASLDSGRTSTSNSNNNASLHEVKAGAVNIQSRPQSHSSGEFSLLHEHEAWSSSGSSPIQYLKRQTRSSPVLQHKTLESRAHRKIKSGSPGSEVVTLQQFLEESNKLTSIQIKPSSQENLLDEVMKSLSVSSDFLGKNKPVSCGLARSVSGKTPGDFYDRRTTKPEQFVRPGPQKTEDTYFISSSGKSTLGTQGKIKLVKETSLSRQSKDSNPYATLPRASSVISTAEGTTRRTSIHDFLTKDSRLPMSVDSPPATADSSITAASSEYHLYPWSSHTLHGPAYPVGSQAQNNLGTDKPKSPYAQTRNLRAEKSYFLNQTFATSNMFNDALGISAKDSLESFTVAYPSQPFLSLNTELVSNISGLPPRSVTRVIDQASASLDKAVRKNNEQFYDSQNCSNSNSQSSVDSSDLITPACPYPKDTETALLVSEDNQTVWYEYGCV</sequence>
<gene>
    <name evidence="7 9" type="primary">CCDC88A</name>
</gene>
<feature type="compositionally biased region" description="Polar residues" evidence="5">
    <location>
        <begin position="1264"/>
        <end position="1277"/>
    </location>
</feature>
<evidence type="ECO:0000313" key="7">
    <source>
        <dbReference type="Ensembl" id="ENSSSCP00000058119.3"/>
    </source>
</evidence>
<dbReference type="ExpressionAtlas" id="A0A287BNN0">
    <property type="expression patterns" value="baseline and differential"/>
</dbReference>
<dbReference type="InterPro" id="IPR043936">
    <property type="entry name" value="HOOK_N"/>
</dbReference>
<dbReference type="Pfam" id="PF19047">
    <property type="entry name" value="HOOK_N"/>
    <property type="match status" value="1"/>
</dbReference>
<evidence type="ECO:0000259" key="6">
    <source>
        <dbReference type="Pfam" id="PF19047"/>
    </source>
</evidence>
<evidence type="ECO:0007829" key="10">
    <source>
        <dbReference type="PeptideAtlas" id="A0A287BNN0"/>
    </source>
</evidence>
<keyword evidence="8" id="KW-1185">Reference proteome</keyword>
<evidence type="ECO:0000256" key="1">
    <source>
        <dbReference type="ARBA" id="ARBA00004496"/>
    </source>
</evidence>
<protein>
    <submittedName>
        <fullName evidence="7">Coiled-coil domain containing 88A</fullName>
    </submittedName>
</protein>
<dbReference type="GeneTree" id="ENSGT00940000155559"/>
<feature type="region of interest" description="Disordered" evidence="5">
    <location>
        <begin position="1379"/>
        <end position="1421"/>
    </location>
</feature>
<feature type="compositionally biased region" description="Low complexity" evidence="5">
    <location>
        <begin position="1798"/>
        <end position="1814"/>
    </location>
</feature>
<dbReference type="Proteomes" id="UP000008227">
    <property type="component" value="Chromosome 3"/>
</dbReference>